<comment type="caution">
    <text evidence="1">The sequence shown here is derived from an EMBL/GenBank/DDBJ whole genome shotgun (WGS) entry which is preliminary data.</text>
</comment>
<sequence length="474" mass="50568">MHGNQDLRRLMAEAELSNTGLANAVVRTAAREGIHLGTTPTSVKRMLLGCQPRDPVPRLVAAALSRRLGYPVTVTACGFDDHRTAGDTFDALRRASTPGGTMGTVVELSGRDLNRRNFLLGSAFTASAFAEPAWLALTAPPPEATAAVGSGRRIGTAEIKVLGEMVRHYESLQRRFGGGQVRDRVVRFVHDEARVAAEATYSEQHGRELFSTLAQATWLAGLTTADSGRHALGQRYYAQALHLATQAGDTLFAANVLAEMSRLTIDIGNATSQATGAEHGPHAAALARSALRMTEGAATPRFAAWLHAIEARGLAFVGDARSARQAIEEAQRAFDRPGPPEPEWLAFYGEPDLISDVGQCLRDAGRPQQGLALLEQAAAALPEDRVTARAKTRIHIAAAHLELGDYDQAESVAGQAFADMGELSSARTVDRVVALRQRARGRGRHPALLDLDERITELVGERPSSGPGPAGVTP</sequence>
<evidence type="ECO:0008006" key="3">
    <source>
        <dbReference type="Google" id="ProtNLM"/>
    </source>
</evidence>
<organism evidence="1 2">
    <name type="scientific">Actinoalloteichus caeruleus DSM 43889</name>
    <dbReference type="NCBI Taxonomy" id="1120930"/>
    <lineage>
        <taxon>Bacteria</taxon>
        <taxon>Bacillati</taxon>
        <taxon>Actinomycetota</taxon>
        <taxon>Actinomycetes</taxon>
        <taxon>Pseudonocardiales</taxon>
        <taxon>Pseudonocardiaceae</taxon>
        <taxon>Actinoalloteichus</taxon>
        <taxon>Actinoalloteichus cyanogriseus</taxon>
    </lineage>
</organism>
<evidence type="ECO:0000313" key="1">
    <source>
        <dbReference type="EMBL" id="MCP2329743.1"/>
    </source>
</evidence>
<accession>A0ABT1JC53</accession>
<protein>
    <recommendedName>
        <fullName evidence="3">Transcriptional regulator</fullName>
    </recommendedName>
</protein>
<proteinExistence type="predicted"/>
<reference evidence="1 2" key="1">
    <citation type="submission" date="2013-07" db="EMBL/GenBank/DDBJ databases">
        <authorList>
            <consortium name="DOE Joint Genome Institute"/>
            <person name="Reeve W."/>
            <person name="Huntemann M."/>
            <person name="Han J."/>
            <person name="Chen A."/>
            <person name="Kyrpides N."/>
            <person name="Mavromatis K."/>
            <person name="Markowitz V."/>
            <person name="Palaniappan K."/>
            <person name="Ivanova N."/>
            <person name="Schaumberg A."/>
            <person name="Pati A."/>
            <person name="Liolios K."/>
            <person name="Nordberg H.P."/>
            <person name="Cantor M.N."/>
            <person name="Hua S.X."/>
            <person name="Woyke T."/>
        </authorList>
    </citation>
    <scope>NUCLEOTIDE SEQUENCE [LARGE SCALE GENOMIC DNA]</scope>
    <source>
        <strain evidence="1 2">DSM 43889</strain>
    </source>
</reference>
<evidence type="ECO:0000313" key="2">
    <source>
        <dbReference type="Proteomes" id="UP000791080"/>
    </source>
</evidence>
<dbReference type="EMBL" id="AUBJ02000001">
    <property type="protein sequence ID" value="MCP2329743.1"/>
    <property type="molecule type" value="Genomic_DNA"/>
</dbReference>
<dbReference type="Gene3D" id="1.25.40.10">
    <property type="entry name" value="Tetratricopeptide repeat domain"/>
    <property type="match status" value="1"/>
</dbReference>
<dbReference type="Proteomes" id="UP000791080">
    <property type="component" value="Unassembled WGS sequence"/>
</dbReference>
<keyword evidence="2" id="KW-1185">Reference proteome</keyword>
<name>A0ABT1JC53_ACTCY</name>
<gene>
    <name evidence="1" type="ORF">G443_000013</name>
</gene>
<dbReference type="RefSeq" id="WP_026419166.1">
    <property type="nucleotide sequence ID" value="NZ_AUBJ02000001.1"/>
</dbReference>
<reference evidence="1 2" key="2">
    <citation type="submission" date="2022-06" db="EMBL/GenBank/DDBJ databases">
        <title>Genomic Encyclopedia of Type Strains, Phase I: the one thousand microbial genomes (KMG-I) project.</title>
        <authorList>
            <person name="Kyrpides N."/>
        </authorList>
    </citation>
    <scope>NUCLEOTIDE SEQUENCE [LARGE SCALE GENOMIC DNA]</scope>
    <source>
        <strain evidence="1 2">DSM 43889</strain>
    </source>
</reference>
<dbReference type="InterPro" id="IPR011990">
    <property type="entry name" value="TPR-like_helical_dom_sf"/>
</dbReference>
<dbReference type="SUPFAM" id="SSF48452">
    <property type="entry name" value="TPR-like"/>
    <property type="match status" value="1"/>
</dbReference>